<evidence type="ECO:0000313" key="7">
    <source>
        <dbReference type="Proteomes" id="UP000053841"/>
    </source>
</evidence>
<evidence type="ECO:0000256" key="3">
    <source>
        <dbReference type="PIRSR" id="PIRSR000137-2"/>
    </source>
</evidence>
<feature type="active site" description="Proton donor" evidence="2">
    <location>
        <position position="562"/>
    </location>
</feature>
<keyword evidence="7" id="KW-1185">Reference proteome</keyword>
<dbReference type="Gene3D" id="3.50.50.60">
    <property type="entry name" value="FAD/NAD(P)-binding domain"/>
    <property type="match status" value="1"/>
</dbReference>
<dbReference type="HOGENOM" id="CLU_002865_6_1_1"/>
<feature type="signal peptide" evidence="4">
    <location>
        <begin position="1"/>
        <end position="17"/>
    </location>
</feature>
<dbReference type="eggNOG" id="KOG1238">
    <property type="taxonomic scope" value="Eukaryota"/>
</dbReference>
<dbReference type="Proteomes" id="UP000053841">
    <property type="component" value="Unassembled WGS sequence"/>
</dbReference>
<proteinExistence type="inferred from homology"/>
<dbReference type="AlphaFoldDB" id="W6Y437"/>
<evidence type="ECO:0000313" key="6">
    <source>
        <dbReference type="EMBL" id="EUC34477.1"/>
    </source>
</evidence>
<feature type="domain" description="Glucose-methanol-choline oxidoreductase N-terminal" evidence="5">
    <location>
        <begin position="307"/>
        <end position="321"/>
    </location>
</feature>
<dbReference type="Pfam" id="PF00732">
    <property type="entry name" value="GMC_oxred_N"/>
    <property type="match status" value="1"/>
</dbReference>
<keyword evidence="3" id="KW-0274">FAD</keyword>
<dbReference type="PANTHER" id="PTHR11552">
    <property type="entry name" value="GLUCOSE-METHANOL-CHOLINE GMC OXIDOREDUCTASE"/>
    <property type="match status" value="1"/>
</dbReference>
<dbReference type="OrthoDB" id="269227at2759"/>
<name>W6Y437_COCC2</name>
<dbReference type="GeneID" id="19149402"/>
<sequence>MTPTLTLALGFMTVVQAVPSWKKAEVKRDASELAKEYDYVVVGAGTAGTTIADRLSEDGGRSVLLVEYGPLAQDDSFMPLYNTPAAKFMYNLTSVPQGNVNNRTFPVANGAVVGGGSTVNGQFFDRGSAEDYNNWARFPGNNGWDWDGLYPYFKKSSALAPLTTAMEKWGITYDPSAYTSDGPVVAAYPDYQFATQKKHWKAWVEKGNVPIQKEHANGNAYGVFWIPTSMDPARAYNRSFSGLSHYINVQPRKNYHLLALHRVTKVNFVDKDDKKHANSVEIRSRYNSTANAVFTVKAKREIVLCASATRTPLLLQYSGIGPKKVLDAAGIQTLIDLPGVGWNLQDHSWALSLYNLTTDVSFPKATTIASNATYKAEAYMIFKKTNGGPYTAAVTSSGAFLPPSTFVGDQYKQIVKQIADQKPESYLPTDTPKELIAGYKKQKEILLASFQSTTNAWLEHPFSAKGWGMCILLKPFSRGSVNINPADPLGDPIFDYRIWSNPIDKEIHIRMQSYIRKHFLKSKAFEDLNIVEQDPSPGAVIDDAGWEYWLLNKDKLMASNGHSVGTAALMPRELGGVVDNQLRVYGTLGLSIADTSIIPLIPGTHTQTTAYAIGEKAADIIKSRHEKLCES</sequence>
<dbReference type="EMBL" id="KI964590">
    <property type="protein sequence ID" value="EUC34477.1"/>
    <property type="molecule type" value="Genomic_DNA"/>
</dbReference>
<dbReference type="PIRSF" id="PIRSF000137">
    <property type="entry name" value="Alcohol_oxidase"/>
    <property type="match status" value="1"/>
</dbReference>
<dbReference type="Gene3D" id="3.30.560.10">
    <property type="entry name" value="Glucose Oxidase, domain 3"/>
    <property type="match status" value="1"/>
</dbReference>
<dbReference type="SUPFAM" id="SSF51905">
    <property type="entry name" value="FAD/NAD(P)-binding domain"/>
    <property type="match status" value="1"/>
</dbReference>
<dbReference type="GO" id="GO:0016614">
    <property type="term" value="F:oxidoreductase activity, acting on CH-OH group of donors"/>
    <property type="evidence" value="ECO:0007669"/>
    <property type="project" value="InterPro"/>
</dbReference>
<dbReference type="InterPro" id="IPR036188">
    <property type="entry name" value="FAD/NAD-bd_sf"/>
</dbReference>
<dbReference type="GO" id="GO:0050660">
    <property type="term" value="F:flavin adenine dinucleotide binding"/>
    <property type="evidence" value="ECO:0007669"/>
    <property type="project" value="InterPro"/>
</dbReference>
<protein>
    <submittedName>
        <fullName evidence="6">GMC oxidoreductase</fullName>
    </submittedName>
</protein>
<dbReference type="PROSITE" id="PS00624">
    <property type="entry name" value="GMC_OXRED_2"/>
    <property type="match status" value="1"/>
</dbReference>
<dbReference type="InterPro" id="IPR012132">
    <property type="entry name" value="GMC_OxRdtase"/>
</dbReference>
<organism evidence="6 7">
    <name type="scientific">Cochliobolus carbonum (strain 26-R-13)</name>
    <name type="common">Maize leaf spot fungus</name>
    <name type="synonym">Bipolaris zeicola</name>
    <dbReference type="NCBI Taxonomy" id="930089"/>
    <lineage>
        <taxon>Eukaryota</taxon>
        <taxon>Fungi</taxon>
        <taxon>Dikarya</taxon>
        <taxon>Ascomycota</taxon>
        <taxon>Pezizomycotina</taxon>
        <taxon>Dothideomycetes</taxon>
        <taxon>Pleosporomycetidae</taxon>
        <taxon>Pleosporales</taxon>
        <taxon>Pleosporineae</taxon>
        <taxon>Pleosporaceae</taxon>
        <taxon>Bipolaris</taxon>
    </lineage>
</organism>
<dbReference type="InterPro" id="IPR007867">
    <property type="entry name" value="GMC_OxRtase_C"/>
</dbReference>
<evidence type="ECO:0000256" key="2">
    <source>
        <dbReference type="PIRSR" id="PIRSR000137-1"/>
    </source>
</evidence>
<dbReference type="SUPFAM" id="SSF54373">
    <property type="entry name" value="FAD-linked reductases, C-terminal domain"/>
    <property type="match status" value="1"/>
</dbReference>
<evidence type="ECO:0000259" key="5">
    <source>
        <dbReference type="PROSITE" id="PS00624"/>
    </source>
</evidence>
<feature type="binding site" evidence="3">
    <location>
        <position position="112"/>
    </location>
    <ligand>
        <name>FAD</name>
        <dbReference type="ChEBI" id="CHEBI:57692"/>
    </ligand>
</feature>
<feature type="active site" description="Proton acceptor" evidence="2">
    <location>
        <position position="605"/>
    </location>
</feature>
<dbReference type="KEGG" id="bze:COCCADRAFT_4109"/>
<dbReference type="RefSeq" id="XP_007711161.1">
    <property type="nucleotide sequence ID" value="XM_007712971.1"/>
</dbReference>
<dbReference type="InterPro" id="IPR000172">
    <property type="entry name" value="GMC_OxRdtase_N"/>
</dbReference>
<dbReference type="GO" id="GO:0044550">
    <property type="term" value="P:secondary metabolite biosynthetic process"/>
    <property type="evidence" value="ECO:0007669"/>
    <property type="project" value="TreeGrafter"/>
</dbReference>
<dbReference type="PANTHER" id="PTHR11552:SF115">
    <property type="entry name" value="DEHYDROGENASE XPTC-RELATED"/>
    <property type="match status" value="1"/>
</dbReference>
<evidence type="ECO:0000256" key="1">
    <source>
        <dbReference type="ARBA" id="ARBA00010790"/>
    </source>
</evidence>
<comment type="cofactor">
    <cofactor evidence="3">
        <name>FAD</name>
        <dbReference type="ChEBI" id="CHEBI:57692"/>
    </cofactor>
</comment>
<dbReference type="Pfam" id="PF05199">
    <property type="entry name" value="GMC_oxred_C"/>
    <property type="match status" value="1"/>
</dbReference>
<gene>
    <name evidence="6" type="ORF">COCCADRAFT_4109</name>
</gene>
<feature type="chain" id="PRO_5004885317" evidence="4">
    <location>
        <begin position="18"/>
        <end position="631"/>
    </location>
</feature>
<feature type="binding site" evidence="3">
    <location>
        <position position="263"/>
    </location>
    <ligand>
        <name>FAD</name>
        <dbReference type="ChEBI" id="CHEBI:57692"/>
    </ligand>
</feature>
<evidence type="ECO:0000256" key="4">
    <source>
        <dbReference type="SAM" id="SignalP"/>
    </source>
</evidence>
<keyword evidence="3" id="KW-0285">Flavoprotein</keyword>
<keyword evidence="4" id="KW-0732">Signal</keyword>
<accession>W6Y437</accession>
<comment type="similarity">
    <text evidence="1">Belongs to the GMC oxidoreductase family.</text>
</comment>
<reference evidence="6 7" key="1">
    <citation type="journal article" date="2013" name="PLoS Genet.">
        <title>Comparative genome structure, secondary metabolite, and effector coding capacity across Cochliobolus pathogens.</title>
        <authorList>
            <person name="Condon B.J."/>
            <person name="Leng Y."/>
            <person name="Wu D."/>
            <person name="Bushley K.E."/>
            <person name="Ohm R.A."/>
            <person name="Otillar R."/>
            <person name="Martin J."/>
            <person name="Schackwitz W."/>
            <person name="Grimwood J."/>
            <person name="MohdZainudin N."/>
            <person name="Xue C."/>
            <person name="Wang R."/>
            <person name="Manning V.A."/>
            <person name="Dhillon B."/>
            <person name="Tu Z.J."/>
            <person name="Steffenson B.J."/>
            <person name="Salamov A."/>
            <person name="Sun H."/>
            <person name="Lowry S."/>
            <person name="LaButti K."/>
            <person name="Han J."/>
            <person name="Copeland A."/>
            <person name="Lindquist E."/>
            <person name="Barry K."/>
            <person name="Schmutz J."/>
            <person name="Baker S.E."/>
            <person name="Ciuffetti L.M."/>
            <person name="Grigoriev I.V."/>
            <person name="Zhong S."/>
            <person name="Turgeon B.G."/>
        </authorList>
    </citation>
    <scope>NUCLEOTIDE SEQUENCE [LARGE SCALE GENOMIC DNA]</scope>
    <source>
        <strain evidence="6 7">26-R-13</strain>
    </source>
</reference>